<proteinExistence type="inferred from homology"/>
<dbReference type="FunFam" id="3.30.70.890:FF:000001">
    <property type="entry name" value="Galactokinase"/>
    <property type="match status" value="1"/>
</dbReference>
<keyword evidence="5 11" id="KW-0547">Nucleotide-binding</keyword>
<dbReference type="HAMAP" id="MF_00246">
    <property type="entry name" value="Galactokinase"/>
    <property type="match status" value="1"/>
</dbReference>
<keyword evidence="8 11" id="KW-0460">Magnesium</keyword>
<keyword evidence="9 11" id="KW-0299">Galactose metabolism</keyword>
<dbReference type="Gene3D" id="3.30.230.10">
    <property type="match status" value="1"/>
</dbReference>
<keyword evidence="6 11" id="KW-0418">Kinase</keyword>
<comment type="pathway">
    <text evidence="11">Carbohydrate metabolism; galactose metabolism.</text>
</comment>
<evidence type="ECO:0000313" key="16">
    <source>
        <dbReference type="EMBL" id="TDY51269.1"/>
    </source>
</evidence>
<dbReference type="InterPro" id="IPR000705">
    <property type="entry name" value="Galactokinase"/>
</dbReference>
<dbReference type="InterPro" id="IPR019539">
    <property type="entry name" value="GalKase_N"/>
</dbReference>
<dbReference type="InterPro" id="IPR022963">
    <property type="entry name" value="Galactokinase_bac"/>
</dbReference>
<evidence type="ECO:0000256" key="11">
    <source>
        <dbReference type="HAMAP-Rule" id="MF_00246"/>
    </source>
</evidence>
<feature type="domain" description="GHMP kinase C-terminal" evidence="14">
    <location>
        <begin position="295"/>
        <end position="371"/>
    </location>
</feature>
<dbReference type="NCBIfam" id="NF003705">
    <property type="entry name" value="PRK05322.1"/>
    <property type="match status" value="1"/>
</dbReference>
<dbReference type="InterPro" id="IPR013750">
    <property type="entry name" value="GHMP_kinase_C_dom"/>
</dbReference>
<dbReference type="Gene3D" id="3.30.70.890">
    <property type="entry name" value="GHMP kinase, C-terminal domain"/>
    <property type="match status" value="1"/>
</dbReference>
<comment type="subcellular location">
    <subcellularLocation>
        <location evidence="11">Cytoplasm</location>
    </subcellularLocation>
</comment>
<evidence type="ECO:0000259" key="13">
    <source>
        <dbReference type="Pfam" id="PF00288"/>
    </source>
</evidence>
<protein>
    <recommendedName>
        <fullName evidence="11 12">Galactokinase</fullName>
        <ecNumber evidence="11 12">2.7.1.6</ecNumber>
    </recommendedName>
    <alternativeName>
        <fullName evidence="11">Galactose kinase</fullName>
    </alternativeName>
</protein>
<dbReference type="Proteomes" id="UP000294581">
    <property type="component" value="Unassembled WGS sequence"/>
</dbReference>
<dbReference type="GO" id="GO:0005524">
    <property type="term" value="F:ATP binding"/>
    <property type="evidence" value="ECO:0007669"/>
    <property type="project" value="UniProtKB-UniRule"/>
</dbReference>
<evidence type="ECO:0000256" key="6">
    <source>
        <dbReference type="ARBA" id="ARBA00022777"/>
    </source>
</evidence>
<feature type="active site" description="Proton acceptor" evidence="11">
    <location>
        <position position="175"/>
    </location>
</feature>
<dbReference type="OrthoDB" id="250531at2"/>
<dbReference type="AlphaFoldDB" id="A0A4R8LU50"/>
<evidence type="ECO:0000256" key="2">
    <source>
        <dbReference type="ARBA" id="ARBA00022490"/>
    </source>
</evidence>
<dbReference type="SUPFAM" id="SSF54211">
    <property type="entry name" value="Ribosomal protein S5 domain 2-like"/>
    <property type="match status" value="1"/>
</dbReference>
<evidence type="ECO:0000256" key="3">
    <source>
        <dbReference type="ARBA" id="ARBA00022679"/>
    </source>
</evidence>
<feature type="domain" description="Galactokinase N-terminal" evidence="15">
    <location>
        <begin position="22"/>
        <end position="61"/>
    </location>
</feature>
<evidence type="ECO:0000256" key="7">
    <source>
        <dbReference type="ARBA" id="ARBA00022840"/>
    </source>
</evidence>
<dbReference type="SUPFAM" id="SSF55060">
    <property type="entry name" value="GHMP Kinase, C-terminal domain"/>
    <property type="match status" value="1"/>
</dbReference>
<dbReference type="EMBL" id="SORF01000001">
    <property type="protein sequence ID" value="TDY51269.1"/>
    <property type="molecule type" value="Genomic_DNA"/>
</dbReference>
<feature type="binding site" evidence="11">
    <location>
        <begin position="125"/>
        <end position="131"/>
    </location>
    <ligand>
        <name>ATP</name>
        <dbReference type="ChEBI" id="CHEBI:30616"/>
    </ligand>
</feature>
<keyword evidence="2 11" id="KW-0963">Cytoplasm</keyword>
<comment type="function">
    <text evidence="11">Catalyzes the transfer of the gamma-phosphate of ATP to D-galactose to form alpha-D-galactose-1-phosphate (Gal-1-P).</text>
</comment>
<keyword evidence="3 11" id="KW-0808">Transferase</keyword>
<dbReference type="PRINTS" id="PR00473">
    <property type="entry name" value="GALCTOKINASE"/>
</dbReference>
<dbReference type="PROSITE" id="PS00106">
    <property type="entry name" value="GALACTOKINASE"/>
    <property type="match status" value="1"/>
</dbReference>
<dbReference type="GO" id="GO:0004335">
    <property type="term" value="F:galactokinase activity"/>
    <property type="evidence" value="ECO:0007669"/>
    <property type="project" value="UniProtKB-UniRule"/>
</dbReference>
<dbReference type="RefSeq" id="WP_134158227.1">
    <property type="nucleotide sequence ID" value="NZ_SORF01000001.1"/>
</dbReference>
<feature type="binding site" evidence="11">
    <location>
        <begin position="37"/>
        <end position="40"/>
    </location>
    <ligand>
        <name>substrate</name>
    </ligand>
</feature>
<dbReference type="Pfam" id="PF00288">
    <property type="entry name" value="GHMP_kinases_N"/>
    <property type="match status" value="1"/>
</dbReference>
<dbReference type="PROSITE" id="PS00627">
    <property type="entry name" value="GHMP_KINASES_ATP"/>
    <property type="match status" value="1"/>
</dbReference>
<dbReference type="GO" id="GO:0000287">
    <property type="term" value="F:magnesium ion binding"/>
    <property type="evidence" value="ECO:0007669"/>
    <property type="project" value="UniProtKB-UniRule"/>
</dbReference>
<dbReference type="InterPro" id="IPR019741">
    <property type="entry name" value="Galactokinase_CS"/>
</dbReference>
<organism evidence="16 17">
    <name type="scientific">Alicyclobacillus sacchari</name>
    <dbReference type="NCBI Taxonomy" id="392010"/>
    <lineage>
        <taxon>Bacteria</taxon>
        <taxon>Bacillati</taxon>
        <taxon>Bacillota</taxon>
        <taxon>Bacilli</taxon>
        <taxon>Bacillales</taxon>
        <taxon>Alicyclobacillaceae</taxon>
        <taxon>Alicyclobacillus</taxon>
    </lineage>
</organism>
<dbReference type="PIRSF" id="PIRSF000530">
    <property type="entry name" value="Galactokinase"/>
    <property type="match status" value="1"/>
</dbReference>
<dbReference type="GO" id="GO:0006012">
    <property type="term" value="P:galactose metabolic process"/>
    <property type="evidence" value="ECO:0007669"/>
    <property type="project" value="UniProtKB-UniRule"/>
</dbReference>
<dbReference type="InterPro" id="IPR036554">
    <property type="entry name" value="GHMP_kinase_C_sf"/>
</dbReference>
<evidence type="ECO:0000256" key="8">
    <source>
        <dbReference type="ARBA" id="ARBA00022842"/>
    </source>
</evidence>
<keyword evidence="4 11" id="KW-0479">Metal-binding</keyword>
<evidence type="ECO:0000256" key="1">
    <source>
        <dbReference type="ARBA" id="ARBA00006566"/>
    </source>
</evidence>
<keyword evidence="7 11" id="KW-0067">ATP-binding</keyword>
<reference evidence="16 17" key="1">
    <citation type="submission" date="2019-03" db="EMBL/GenBank/DDBJ databases">
        <title>Genomic Encyclopedia of Type Strains, Phase IV (KMG-IV): sequencing the most valuable type-strain genomes for metagenomic binning, comparative biology and taxonomic classification.</title>
        <authorList>
            <person name="Goeker M."/>
        </authorList>
    </citation>
    <scope>NUCLEOTIDE SEQUENCE [LARGE SCALE GENOMIC DNA]</scope>
    <source>
        <strain evidence="16 17">DSM 17974</strain>
    </source>
</reference>
<dbReference type="GO" id="GO:0005829">
    <property type="term" value="C:cytosol"/>
    <property type="evidence" value="ECO:0007669"/>
    <property type="project" value="TreeGrafter"/>
</dbReference>
<feature type="binding site" evidence="11">
    <location>
        <position position="71"/>
    </location>
    <ligand>
        <name>ATP</name>
        <dbReference type="ChEBI" id="CHEBI:30616"/>
    </ligand>
</feature>
<evidence type="ECO:0000256" key="10">
    <source>
        <dbReference type="ARBA" id="ARBA00023277"/>
    </source>
</evidence>
<dbReference type="InterPro" id="IPR006206">
    <property type="entry name" value="Mevalonate/galactokinase"/>
</dbReference>
<feature type="domain" description="GHMP kinase N-terminal" evidence="13">
    <location>
        <begin position="95"/>
        <end position="183"/>
    </location>
</feature>
<accession>A0A4R8LU50</accession>
<evidence type="ECO:0000256" key="4">
    <source>
        <dbReference type="ARBA" id="ARBA00022723"/>
    </source>
</evidence>
<feature type="site" description="Transition state stabilizer" evidence="11">
    <location>
        <position position="31"/>
    </location>
</feature>
<feature type="binding site" evidence="11">
    <location>
        <position position="225"/>
    </location>
    <ligand>
        <name>substrate</name>
    </ligand>
</feature>
<sequence>MSIRWSDILEQTLTFSPGSKADLRAFFAPGRVNLIGEHTDYNGGYVLPAALSIGTWVLVRPRNDRRFRFASTFSDLIVDVDRAQISYDPAYEYANYPLGVIDILQREGVEIEGADFFFHGNLPIGAGLSSSASVEVATAAAVDALAGAGLSKEKMALLSQRAENEFVGVNCGVMDQFAVAMGKADAALSLNCQTLAYQLVAMHASGYQLVIANTNVPRKLAGSKYNERRAECEAALSILRKEWPQLTALADISPAQWPQAVALLEQAKSAEHDIDVLVRRARHVIFESDRARRAADLLRNGDLQAFGESMNESHRSLRDDYEVTGEALDALVEAAWNAQGCIGSRMTGAGFGGCTVSLVAREKVSTFTASVAQQYKQRTDREPSFYITDIGDGVHEISVNSLVDNVTAS</sequence>
<comment type="caution">
    <text evidence="16">The sequence shown here is derived from an EMBL/GenBank/DDBJ whole genome shotgun (WGS) entry which is preliminary data.</text>
</comment>
<dbReference type="Pfam" id="PF10509">
    <property type="entry name" value="GalKase_gal_bdg"/>
    <property type="match status" value="1"/>
</dbReference>
<dbReference type="PANTHER" id="PTHR10457">
    <property type="entry name" value="MEVALONATE KINASE/GALACTOKINASE"/>
    <property type="match status" value="1"/>
</dbReference>
<dbReference type="Pfam" id="PF08544">
    <property type="entry name" value="GHMP_kinases_C"/>
    <property type="match status" value="1"/>
</dbReference>
<evidence type="ECO:0000259" key="15">
    <source>
        <dbReference type="Pfam" id="PF10509"/>
    </source>
</evidence>
<evidence type="ECO:0000256" key="9">
    <source>
        <dbReference type="ARBA" id="ARBA00023144"/>
    </source>
</evidence>
<dbReference type="PRINTS" id="PR00959">
    <property type="entry name" value="MEVGALKINASE"/>
</dbReference>
<evidence type="ECO:0000313" key="17">
    <source>
        <dbReference type="Proteomes" id="UP000294581"/>
    </source>
</evidence>
<dbReference type="PANTHER" id="PTHR10457:SF7">
    <property type="entry name" value="GALACTOKINASE-RELATED"/>
    <property type="match status" value="1"/>
</dbReference>
<dbReference type="FunFam" id="3.30.230.10:FF:000017">
    <property type="entry name" value="Galactokinase"/>
    <property type="match status" value="1"/>
</dbReference>
<evidence type="ECO:0000256" key="5">
    <source>
        <dbReference type="ARBA" id="ARBA00022741"/>
    </source>
</evidence>
<dbReference type="UniPathway" id="UPA00214"/>
<comment type="catalytic activity">
    <reaction evidence="11">
        <text>alpha-D-galactose + ATP = alpha-D-galactose 1-phosphate + ADP + H(+)</text>
        <dbReference type="Rhea" id="RHEA:13553"/>
        <dbReference type="ChEBI" id="CHEBI:15378"/>
        <dbReference type="ChEBI" id="CHEBI:28061"/>
        <dbReference type="ChEBI" id="CHEBI:30616"/>
        <dbReference type="ChEBI" id="CHEBI:58336"/>
        <dbReference type="ChEBI" id="CHEBI:456216"/>
        <dbReference type="EC" id="2.7.1.6"/>
    </reaction>
</comment>
<dbReference type="InterPro" id="IPR014721">
    <property type="entry name" value="Ribsml_uS5_D2-typ_fold_subgr"/>
</dbReference>
<name>A0A4R8LU50_9BACL</name>
<comment type="similarity">
    <text evidence="1 11">Belongs to the GHMP kinase family. GalK subfamily.</text>
</comment>
<evidence type="ECO:0000256" key="12">
    <source>
        <dbReference type="NCBIfam" id="TIGR00131"/>
    </source>
</evidence>
<dbReference type="InterPro" id="IPR006204">
    <property type="entry name" value="GHMP_kinase_N_dom"/>
</dbReference>
<feature type="binding site" evidence="11">
    <location>
        <position position="163"/>
    </location>
    <ligand>
        <name>Mg(2+)</name>
        <dbReference type="ChEBI" id="CHEBI:18420"/>
    </ligand>
</feature>
<feature type="binding site" evidence="11">
    <location>
        <position position="131"/>
    </location>
    <ligand>
        <name>Mg(2+)</name>
        <dbReference type="ChEBI" id="CHEBI:18420"/>
    </ligand>
</feature>
<dbReference type="NCBIfam" id="TIGR00131">
    <property type="entry name" value="gal_kin"/>
    <property type="match status" value="1"/>
</dbReference>
<evidence type="ECO:0000259" key="14">
    <source>
        <dbReference type="Pfam" id="PF08544"/>
    </source>
</evidence>
<keyword evidence="10 11" id="KW-0119">Carbohydrate metabolism</keyword>
<keyword evidence="17" id="KW-1185">Reference proteome</keyword>
<dbReference type="EC" id="2.7.1.6" evidence="11 12"/>
<gene>
    <name evidence="11" type="primary">galK</name>
    <name evidence="16" type="ORF">C7445_101270</name>
</gene>
<dbReference type="InterPro" id="IPR020568">
    <property type="entry name" value="Ribosomal_Su5_D2-typ_SF"/>
</dbReference>
<dbReference type="InterPro" id="IPR006203">
    <property type="entry name" value="GHMP_knse_ATP-bd_CS"/>
</dbReference>